<reference evidence="1" key="2">
    <citation type="journal article" date="2024" name="Plant">
        <title>Genomic evolution and insights into agronomic trait innovations of Sesamum species.</title>
        <authorList>
            <person name="Miao H."/>
            <person name="Wang L."/>
            <person name="Qu L."/>
            <person name="Liu H."/>
            <person name="Sun Y."/>
            <person name="Le M."/>
            <person name="Wang Q."/>
            <person name="Wei S."/>
            <person name="Zheng Y."/>
            <person name="Lin W."/>
            <person name="Duan Y."/>
            <person name="Cao H."/>
            <person name="Xiong S."/>
            <person name="Wang X."/>
            <person name="Wei L."/>
            <person name="Li C."/>
            <person name="Ma Q."/>
            <person name="Ju M."/>
            <person name="Zhao R."/>
            <person name="Li G."/>
            <person name="Mu C."/>
            <person name="Tian Q."/>
            <person name="Mei H."/>
            <person name="Zhang T."/>
            <person name="Gao T."/>
            <person name="Zhang H."/>
        </authorList>
    </citation>
    <scope>NUCLEOTIDE SEQUENCE</scope>
    <source>
        <strain evidence="1">G02</strain>
    </source>
</reference>
<dbReference type="PANTHER" id="PTHR21704:SF18">
    <property type="entry name" value="NIPPED-B-LIKE PROTEIN"/>
    <property type="match status" value="1"/>
</dbReference>
<dbReference type="AlphaFoldDB" id="A0AAW2P653"/>
<dbReference type="GO" id="GO:0090694">
    <property type="term" value="C:Scc2-Scc4 cohesin loading complex"/>
    <property type="evidence" value="ECO:0007669"/>
    <property type="project" value="TreeGrafter"/>
</dbReference>
<dbReference type="GO" id="GO:0071169">
    <property type="term" value="P:establishment of protein localization to chromatin"/>
    <property type="evidence" value="ECO:0007669"/>
    <property type="project" value="TreeGrafter"/>
</dbReference>
<feature type="non-terminal residue" evidence="1">
    <location>
        <position position="1"/>
    </location>
</feature>
<dbReference type="GO" id="GO:0034087">
    <property type="term" value="P:establishment of mitotic sister chromatid cohesion"/>
    <property type="evidence" value="ECO:0007669"/>
    <property type="project" value="TreeGrafter"/>
</dbReference>
<dbReference type="PANTHER" id="PTHR21704">
    <property type="entry name" value="NIPPED-B-LIKE PROTEIN DELANGIN SCC2-RELATED"/>
    <property type="match status" value="1"/>
</dbReference>
<dbReference type="GO" id="GO:1990414">
    <property type="term" value="P:replication-born double-strand break repair via sister chromatid exchange"/>
    <property type="evidence" value="ECO:0007669"/>
    <property type="project" value="TreeGrafter"/>
</dbReference>
<evidence type="ECO:0000313" key="1">
    <source>
        <dbReference type="EMBL" id="KAL0350808.1"/>
    </source>
</evidence>
<accession>A0AAW2P653</accession>
<dbReference type="GO" id="GO:0003682">
    <property type="term" value="F:chromatin binding"/>
    <property type="evidence" value="ECO:0007669"/>
    <property type="project" value="TreeGrafter"/>
</dbReference>
<dbReference type="GO" id="GO:0010468">
    <property type="term" value="P:regulation of gene expression"/>
    <property type="evidence" value="ECO:0007669"/>
    <property type="project" value="InterPro"/>
</dbReference>
<dbReference type="GO" id="GO:0061775">
    <property type="term" value="F:cohesin loader activity"/>
    <property type="evidence" value="ECO:0007669"/>
    <property type="project" value="InterPro"/>
</dbReference>
<protein>
    <submittedName>
        <fullName evidence="1">Sister chromatid cohesion protein SCC2</fullName>
    </submittedName>
</protein>
<sequence>NLKDEENLEPGGSVGNFNLFNDVLRHDPEAFEYASPGPAKQSMYSGNLTESKSLEQRMPTINQVPSDSSGMKINQHDHNVNNDIISPSRKLKVKKKGKHDLTSATFHDNSESQGAAIAGFCEMLDDICARAEIICDDRDEAEWVPLSHADLKALVNEIMSIRSKKVLHMVPVDILSRTLRILDRQIHRAEGLSIDDCENLLFLHNDQLLLELDNQTDSEAIVYVGLVNGFHLELKCVIMKKLTPPLSERIDNQMRPE</sequence>
<proteinExistence type="predicted"/>
<name>A0AAW2P653_SESRA</name>
<dbReference type="InterPro" id="IPR033031">
    <property type="entry name" value="Scc2/Nipped-B"/>
</dbReference>
<reference evidence="1" key="1">
    <citation type="submission" date="2020-06" db="EMBL/GenBank/DDBJ databases">
        <authorList>
            <person name="Li T."/>
            <person name="Hu X."/>
            <person name="Zhang T."/>
            <person name="Song X."/>
            <person name="Zhang H."/>
            <person name="Dai N."/>
            <person name="Sheng W."/>
            <person name="Hou X."/>
            <person name="Wei L."/>
        </authorList>
    </citation>
    <scope>NUCLEOTIDE SEQUENCE</scope>
    <source>
        <strain evidence="1">G02</strain>
        <tissue evidence="1">Leaf</tissue>
    </source>
</reference>
<gene>
    <name evidence="1" type="ORF">Sradi_4230000</name>
</gene>
<comment type="caution">
    <text evidence="1">The sequence shown here is derived from an EMBL/GenBank/DDBJ whole genome shotgun (WGS) entry which is preliminary data.</text>
</comment>
<organism evidence="1">
    <name type="scientific">Sesamum radiatum</name>
    <name type="common">Black benniseed</name>
    <dbReference type="NCBI Taxonomy" id="300843"/>
    <lineage>
        <taxon>Eukaryota</taxon>
        <taxon>Viridiplantae</taxon>
        <taxon>Streptophyta</taxon>
        <taxon>Embryophyta</taxon>
        <taxon>Tracheophyta</taxon>
        <taxon>Spermatophyta</taxon>
        <taxon>Magnoliopsida</taxon>
        <taxon>eudicotyledons</taxon>
        <taxon>Gunneridae</taxon>
        <taxon>Pentapetalae</taxon>
        <taxon>asterids</taxon>
        <taxon>lamiids</taxon>
        <taxon>Lamiales</taxon>
        <taxon>Pedaliaceae</taxon>
        <taxon>Sesamum</taxon>
    </lineage>
</organism>
<dbReference type="GO" id="GO:0140588">
    <property type="term" value="P:chromatin looping"/>
    <property type="evidence" value="ECO:0007669"/>
    <property type="project" value="InterPro"/>
</dbReference>
<dbReference type="EMBL" id="JACGWJ010000018">
    <property type="protein sequence ID" value="KAL0350808.1"/>
    <property type="molecule type" value="Genomic_DNA"/>
</dbReference>